<evidence type="ECO:0000313" key="4">
    <source>
        <dbReference type="Proteomes" id="UP001175227"/>
    </source>
</evidence>
<dbReference type="InterPro" id="IPR029058">
    <property type="entry name" value="AB_hydrolase_fold"/>
</dbReference>
<protein>
    <submittedName>
        <fullName evidence="3">Extracellular triacylglycerol lipase</fullName>
    </submittedName>
</protein>
<organism evidence="3 4">
    <name type="scientific">Armillaria novae-zelandiae</name>
    <dbReference type="NCBI Taxonomy" id="153914"/>
    <lineage>
        <taxon>Eukaryota</taxon>
        <taxon>Fungi</taxon>
        <taxon>Dikarya</taxon>
        <taxon>Basidiomycota</taxon>
        <taxon>Agaricomycotina</taxon>
        <taxon>Agaricomycetes</taxon>
        <taxon>Agaricomycetidae</taxon>
        <taxon>Agaricales</taxon>
        <taxon>Marasmiineae</taxon>
        <taxon>Physalacriaceae</taxon>
        <taxon>Armillaria</taxon>
    </lineage>
</organism>
<keyword evidence="1" id="KW-0472">Membrane</keyword>
<feature type="transmembrane region" description="Helical" evidence="1">
    <location>
        <begin position="12"/>
        <end position="34"/>
    </location>
</feature>
<keyword evidence="1" id="KW-0812">Transmembrane</keyword>
<dbReference type="Gene3D" id="3.40.50.1820">
    <property type="entry name" value="alpha/beta hydrolase"/>
    <property type="match status" value="2"/>
</dbReference>
<feature type="domain" description="Carboxylesterase type B" evidence="2">
    <location>
        <begin position="123"/>
        <end position="469"/>
    </location>
</feature>
<dbReference type="AlphaFoldDB" id="A0AA39PJT6"/>
<dbReference type="PANTHER" id="PTHR11559">
    <property type="entry name" value="CARBOXYLESTERASE"/>
    <property type="match status" value="1"/>
</dbReference>
<accession>A0AA39PJT6</accession>
<keyword evidence="4" id="KW-1185">Reference proteome</keyword>
<dbReference type="SUPFAM" id="SSF53474">
    <property type="entry name" value="alpha/beta-Hydrolases"/>
    <property type="match status" value="1"/>
</dbReference>
<reference evidence="3" key="1">
    <citation type="submission" date="2023-06" db="EMBL/GenBank/DDBJ databases">
        <authorList>
            <consortium name="Lawrence Berkeley National Laboratory"/>
            <person name="Ahrendt S."/>
            <person name="Sahu N."/>
            <person name="Indic B."/>
            <person name="Wong-Bajracharya J."/>
            <person name="Merenyi Z."/>
            <person name="Ke H.-M."/>
            <person name="Monk M."/>
            <person name="Kocsube S."/>
            <person name="Drula E."/>
            <person name="Lipzen A."/>
            <person name="Balint B."/>
            <person name="Henrissat B."/>
            <person name="Andreopoulos B."/>
            <person name="Martin F.M."/>
            <person name="Harder C.B."/>
            <person name="Rigling D."/>
            <person name="Ford K.L."/>
            <person name="Foster G.D."/>
            <person name="Pangilinan J."/>
            <person name="Papanicolaou A."/>
            <person name="Barry K."/>
            <person name="LaButti K."/>
            <person name="Viragh M."/>
            <person name="Koriabine M."/>
            <person name="Yan M."/>
            <person name="Riley R."/>
            <person name="Champramary S."/>
            <person name="Plett K.L."/>
            <person name="Tsai I.J."/>
            <person name="Slot J."/>
            <person name="Sipos G."/>
            <person name="Plett J."/>
            <person name="Nagy L.G."/>
            <person name="Grigoriev I.V."/>
        </authorList>
    </citation>
    <scope>NUCLEOTIDE SEQUENCE</scope>
    <source>
        <strain evidence="3">ICMP 16352</strain>
    </source>
</reference>
<sequence length="517" mass="56183">MYGNLDPTQNGNVLLLLATRLLVYYIVSLCVAVVSSSPQIELYKSTVVGRDITELNVDFLGGIPYAKPPLGPLRLPPPVVKPYLDAGVFNASSFGLTHGGGYQTGSASSFNGSALVFQSVQRDQLAALEWVQHNIGAFGGDKDKARLSVIIVTLFGESAGFMTAVLFLNPSVSKVARAAIFESGSASSTLTFGAQHREDSWTNFVEGVPSCSSLVGTSLTVDCLQSTNSSDVLQGLLQAMAETDEQLPFDPTLDGTDGNFPDLPSRLLSRRQFARLPFIAGTNLDEGTLFCPTELNYTNELLLENLNANFSPPAVPPNVLGDFLTLYPDDPAAGSPFNTGNDTFGLSPLNKKCAALRGHLMFDSQRRLWIQTTSEAGVKAFGYRFTQPLSTTPTYLGGSVNETATAKSLSVMMMDYWVSFATSLNPNDGLGSERPLWPQYMPNQQVLLQLNGDNLTIIPDDYNKEKIDFIISEVEALLTHSDRWTRRAMGYERVYSAVLGIIEIPGKIQFATNTCFR</sequence>
<evidence type="ECO:0000256" key="1">
    <source>
        <dbReference type="SAM" id="Phobius"/>
    </source>
</evidence>
<gene>
    <name evidence="3" type="ORF">IW261DRAFT_1416450</name>
</gene>
<name>A0AA39PJT6_9AGAR</name>
<dbReference type="InterPro" id="IPR050309">
    <property type="entry name" value="Type-B_Carboxylest/Lipase"/>
</dbReference>
<evidence type="ECO:0000313" key="3">
    <source>
        <dbReference type="EMBL" id="KAK0484493.1"/>
    </source>
</evidence>
<dbReference type="EMBL" id="JAUEPR010000005">
    <property type="protein sequence ID" value="KAK0484493.1"/>
    <property type="molecule type" value="Genomic_DNA"/>
</dbReference>
<keyword evidence="1" id="KW-1133">Transmembrane helix</keyword>
<comment type="caution">
    <text evidence="3">The sequence shown here is derived from an EMBL/GenBank/DDBJ whole genome shotgun (WGS) entry which is preliminary data.</text>
</comment>
<evidence type="ECO:0000259" key="2">
    <source>
        <dbReference type="Pfam" id="PF00135"/>
    </source>
</evidence>
<dbReference type="InterPro" id="IPR002018">
    <property type="entry name" value="CarbesteraseB"/>
</dbReference>
<dbReference type="Pfam" id="PF00135">
    <property type="entry name" value="COesterase"/>
    <property type="match status" value="1"/>
</dbReference>
<dbReference type="Proteomes" id="UP001175227">
    <property type="component" value="Unassembled WGS sequence"/>
</dbReference>
<proteinExistence type="predicted"/>